<accession>A0A1G6XKI6</accession>
<organism evidence="1 2">
    <name type="scientific">Mucilaginibacter pineti</name>
    <dbReference type="NCBI Taxonomy" id="1391627"/>
    <lineage>
        <taxon>Bacteria</taxon>
        <taxon>Pseudomonadati</taxon>
        <taxon>Bacteroidota</taxon>
        <taxon>Sphingobacteriia</taxon>
        <taxon>Sphingobacteriales</taxon>
        <taxon>Sphingobacteriaceae</taxon>
        <taxon>Mucilaginibacter</taxon>
    </lineage>
</organism>
<evidence type="ECO:0000313" key="2">
    <source>
        <dbReference type="Proteomes" id="UP000199072"/>
    </source>
</evidence>
<dbReference type="STRING" id="1391627.SAMN05216464_102544"/>
<keyword evidence="2" id="KW-1185">Reference proteome</keyword>
<gene>
    <name evidence="1" type="ORF">SAMN05216464_102544</name>
</gene>
<proteinExistence type="predicted"/>
<dbReference type="OrthoDB" id="615056at2"/>
<dbReference type="RefSeq" id="WP_143014058.1">
    <property type="nucleotide sequence ID" value="NZ_FNAI01000002.1"/>
</dbReference>
<sequence length="604" mass="65328">MKKILIHQPAYHCVLLLVLLVLLTCSCKKEKISNTIPLQNAGNQSASSIRMFNFSGYPANMTVNNIPLTSYSNGNTGQGTPLGLSVFPTGMWEAGDDGSPFTLPNSLLNKDGKAHFILGGGLGGASAIDTTIVNNVAHPQDYYLLLNGQFRVIDRNNLPPTNPKNFRIRIINLGATTDPYGLNGPVSLTYSDGSQVDPALNNIALNASSGYVDIPYGTYQFKLFASDGAGIKANRQLAELPTIVRLDPCAPNVIQPQEGLTPRVRTFKPGGVYSLVITPNLMNYIGCDTYPAITYANSYRVITELDPGVNSTYARMQAVNAIPGKQITIKVDGGALGGQQPYIGSVTAVAAQQSTYQIFVQGNHHIQAIDQNGTVLAEGDLKLYPYDNYTIWAYNKSDGKPAVLFESNDMSGSIYNSSYAPNPQTGVVPDDGTNGIPRRGQYFYALESRFLNLSPDLPYATFTNDHQLFLPEGNFQNGDTMRYYSAYVNLASGIMPANNSSIIYTLQPVTGGKVGVYAEFNYLPKYIRAYQSSPGNLPEIPGTLLVNVAPVDVLQTFVSNQNLYSTPKYKVAETGIYTVALVGKTASGAQAAEKARIVVIKHNK</sequence>
<dbReference type="EMBL" id="FNAI01000002">
    <property type="protein sequence ID" value="SDD77837.1"/>
    <property type="molecule type" value="Genomic_DNA"/>
</dbReference>
<reference evidence="1 2" key="1">
    <citation type="submission" date="2016-10" db="EMBL/GenBank/DDBJ databases">
        <authorList>
            <person name="de Groot N.N."/>
        </authorList>
    </citation>
    <scope>NUCLEOTIDE SEQUENCE [LARGE SCALE GENOMIC DNA]</scope>
    <source>
        <strain evidence="1 2">47C3B</strain>
    </source>
</reference>
<protein>
    <recommendedName>
        <fullName evidence="3">DUF4397 domain-containing protein</fullName>
    </recommendedName>
</protein>
<evidence type="ECO:0008006" key="3">
    <source>
        <dbReference type="Google" id="ProtNLM"/>
    </source>
</evidence>
<evidence type="ECO:0000313" key="1">
    <source>
        <dbReference type="EMBL" id="SDD77837.1"/>
    </source>
</evidence>
<name>A0A1G6XKI6_9SPHI</name>
<dbReference type="PROSITE" id="PS51257">
    <property type="entry name" value="PROKAR_LIPOPROTEIN"/>
    <property type="match status" value="1"/>
</dbReference>
<dbReference type="Proteomes" id="UP000199072">
    <property type="component" value="Unassembled WGS sequence"/>
</dbReference>
<dbReference type="AlphaFoldDB" id="A0A1G6XKI6"/>